<dbReference type="UniPathway" id="UPA00050">
    <property type="reaction ID" value="UER00063"/>
</dbReference>
<evidence type="ECO:0000256" key="11">
    <source>
        <dbReference type="ARBA" id="ARBA00048841"/>
    </source>
</evidence>
<dbReference type="PIRSF" id="PIRSF000098">
    <property type="entry name" value="Homoser_dehydrog"/>
    <property type="match status" value="1"/>
</dbReference>
<evidence type="ECO:0000256" key="2">
    <source>
        <dbReference type="ARBA" id="ARBA00005062"/>
    </source>
</evidence>
<feature type="binding site" evidence="13">
    <location>
        <position position="104"/>
    </location>
    <ligand>
        <name>NADPH</name>
        <dbReference type="ChEBI" id="CHEBI:57783"/>
    </ligand>
</feature>
<evidence type="ECO:0000256" key="12">
    <source>
        <dbReference type="PIRSR" id="PIRSR000098-1"/>
    </source>
</evidence>
<dbReference type="Pfam" id="PF00742">
    <property type="entry name" value="Homoserine_dh"/>
    <property type="match status" value="1"/>
</dbReference>
<evidence type="ECO:0000313" key="18">
    <source>
        <dbReference type="EMBL" id="ADL35174.1"/>
    </source>
</evidence>
<gene>
    <name evidence="18" type="ordered locus">bpr_I2441</name>
</gene>
<dbReference type="EC" id="1.1.1.3" evidence="4 14"/>
<evidence type="ECO:0000259" key="17">
    <source>
        <dbReference type="Pfam" id="PF03447"/>
    </source>
</evidence>
<dbReference type="SUPFAM" id="SSF55347">
    <property type="entry name" value="Glyceraldehyde-3-phosphate dehydrogenase-like, C-terminal domain"/>
    <property type="match status" value="1"/>
</dbReference>
<dbReference type="Gene3D" id="3.40.50.720">
    <property type="entry name" value="NAD(P)-binding Rossmann-like Domain"/>
    <property type="match status" value="1"/>
</dbReference>
<dbReference type="InterPro" id="IPR016204">
    <property type="entry name" value="HDH"/>
</dbReference>
<dbReference type="HOGENOM" id="CLU_009116_1_0_9"/>
<evidence type="ECO:0000256" key="10">
    <source>
        <dbReference type="ARBA" id="ARBA00023167"/>
    </source>
</evidence>
<dbReference type="NCBIfam" id="NF004976">
    <property type="entry name" value="PRK06349.1"/>
    <property type="match status" value="1"/>
</dbReference>
<evidence type="ECO:0000256" key="4">
    <source>
        <dbReference type="ARBA" id="ARBA00013213"/>
    </source>
</evidence>
<name>E0RZQ8_BUTPB</name>
<evidence type="ECO:0000256" key="13">
    <source>
        <dbReference type="PIRSR" id="PIRSR000098-2"/>
    </source>
</evidence>
<sequence length="406" mass="44528">MEDNMAKVAVLGYGTVGSGVVEVLDTNAAEVSKSAGEALEVKYILDLRDFPGDKHEAQVVHDIDVILNDPEVEVICETMGGIEPALTFEKRALEAGKSVCTSNKELVAAHGPELVELAEKNNVSYLFEASVGGGIPLLRSLNDSLKHEKVDSITGILNGTTNYILTKMDKEGAAFETVLKKAQEKGYAERNPEADVEGYDACRKIAILASLMSGKHVHYEDIYTEGITKINIHDFEYARALNMSIKLLAMCKKNENGFFTMVAPFLVPYENPLASVNGVFNAISIHGNMLGDVMFYGKGAGKNATASAVVADVIDIVKHKGKHIEINMKAEKAVLSPKDNAVRNFFVRVSDDLEEQAREVFGNGVEVVKRNSIHGEFAFVTEPISEKDFEEKLWKMDSVKGYIRLY</sequence>
<reference evidence="18 19" key="1">
    <citation type="journal article" date="2010" name="PLoS ONE">
        <title>The glycobiome of the rumen bacterium Butyrivibrio proteoclasticus B316(T) highlights adaptation to a polysaccharide-rich environment.</title>
        <authorList>
            <person name="Kelly W.J."/>
            <person name="Leahy S.C."/>
            <person name="Altermann E."/>
            <person name="Yeoman C.J."/>
            <person name="Dunne J.C."/>
            <person name="Kong Z."/>
            <person name="Pacheco D.M."/>
            <person name="Li D."/>
            <person name="Noel S.J."/>
            <person name="Moon C.D."/>
            <person name="Cookson A.L."/>
            <person name="Attwood G.T."/>
        </authorList>
    </citation>
    <scope>NUCLEOTIDE SEQUENCE [LARGE SCALE GENOMIC DNA]</scope>
    <source>
        <strain evidence="19">ATCC 51982 / DSM 14932 / B316</strain>
    </source>
</reference>
<proteinExistence type="inferred from homology"/>
<feature type="domain" description="Homoserine dehydrogenase catalytic" evidence="16">
    <location>
        <begin position="136"/>
        <end position="314"/>
    </location>
</feature>
<comment type="similarity">
    <text evidence="3 15">Belongs to the homoserine dehydrogenase family.</text>
</comment>
<dbReference type="GO" id="GO:0050661">
    <property type="term" value="F:NADP binding"/>
    <property type="evidence" value="ECO:0007669"/>
    <property type="project" value="InterPro"/>
</dbReference>
<organism evidence="18 19">
    <name type="scientific">Butyrivibrio proteoclasticus (strain ATCC 51982 / DSM 14932 / B316)</name>
    <name type="common">Clostridium proteoclasticum</name>
    <dbReference type="NCBI Taxonomy" id="515622"/>
    <lineage>
        <taxon>Bacteria</taxon>
        <taxon>Bacillati</taxon>
        <taxon>Bacillota</taxon>
        <taxon>Clostridia</taxon>
        <taxon>Lachnospirales</taxon>
        <taxon>Lachnospiraceae</taxon>
        <taxon>Butyrivibrio</taxon>
    </lineage>
</organism>
<evidence type="ECO:0000256" key="14">
    <source>
        <dbReference type="RuleBase" id="RU000579"/>
    </source>
</evidence>
<comment type="catalytic activity">
    <reaction evidence="11">
        <text>L-homoserine + NADP(+) = L-aspartate 4-semialdehyde + NADPH + H(+)</text>
        <dbReference type="Rhea" id="RHEA:15761"/>
        <dbReference type="ChEBI" id="CHEBI:15378"/>
        <dbReference type="ChEBI" id="CHEBI:57476"/>
        <dbReference type="ChEBI" id="CHEBI:57783"/>
        <dbReference type="ChEBI" id="CHEBI:58349"/>
        <dbReference type="ChEBI" id="CHEBI:537519"/>
        <dbReference type="EC" id="1.1.1.3"/>
    </reaction>
    <physiologicalReaction direction="right-to-left" evidence="11">
        <dbReference type="Rhea" id="RHEA:15763"/>
    </physiologicalReaction>
</comment>
<dbReference type="SUPFAM" id="SSF51735">
    <property type="entry name" value="NAD(P)-binding Rossmann-fold domains"/>
    <property type="match status" value="1"/>
</dbReference>
<dbReference type="Proteomes" id="UP000001299">
    <property type="component" value="Chromosome 1"/>
</dbReference>
<dbReference type="KEGG" id="bpb:bpr_I2441"/>
<dbReference type="eggNOG" id="COG0460">
    <property type="taxonomic scope" value="Bacteria"/>
</dbReference>
<dbReference type="EMBL" id="CP001810">
    <property type="protein sequence ID" value="ADL35174.1"/>
    <property type="molecule type" value="Genomic_DNA"/>
</dbReference>
<feature type="binding site" evidence="13">
    <location>
        <begin position="11"/>
        <end position="18"/>
    </location>
    <ligand>
        <name>NADP(+)</name>
        <dbReference type="ChEBI" id="CHEBI:58349"/>
    </ligand>
</feature>
<comment type="pathway">
    <text evidence="1 14">Amino-acid biosynthesis; L-threonine biosynthesis; L-threonine from L-aspartate: step 3/5.</text>
</comment>
<keyword evidence="10 14" id="KW-0486">Methionine biosynthesis</keyword>
<keyword evidence="9" id="KW-0915">Sodium</keyword>
<evidence type="ECO:0000256" key="6">
    <source>
        <dbReference type="ARBA" id="ARBA00022605"/>
    </source>
</evidence>
<comment type="pathway">
    <text evidence="2 14">Amino-acid biosynthesis; L-methionine biosynthesis via de novo pathway; L-homoserine from L-aspartate: step 3/3.</text>
</comment>
<dbReference type="Gene3D" id="3.30.70.260">
    <property type="match status" value="1"/>
</dbReference>
<keyword evidence="8 14" id="KW-0560">Oxidoreductase</keyword>
<evidence type="ECO:0000256" key="15">
    <source>
        <dbReference type="RuleBase" id="RU004171"/>
    </source>
</evidence>
<keyword evidence="19" id="KW-1185">Reference proteome</keyword>
<dbReference type="InterPro" id="IPR005106">
    <property type="entry name" value="Asp/hSer_DH_NAD-bd"/>
</dbReference>
<dbReference type="GO" id="GO:0009086">
    <property type="term" value="P:methionine biosynthetic process"/>
    <property type="evidence" value="ECO:0007669"/>
    <property type="project" value="UniProtKB-KW"/>
</dbReference>
<dbReference type="PANTHER" id="PTHR43331:SF1">
    <property type="entry name" value="HOMOSERINE DEHYDROGENASE"/>
    <property type="match status" value="1"/>
</dbReference>
<evidence type="ECO:0000313" key="19">
    <source>
        <dbReference type="Proteomes" id="UP000001299"/>
    </source>
</evidence>
<dbReference type="STRING" id="515622.bpr_I2441"/>
<feature type="active site" description="Proton donor" evidence="12">
    <location>
        <position position="204"/>
    </location>
</feature>
<dbReference type="PANTHER" id="PTHR43331">
    <property type="entry name" value="HOMOSERINE DEHYDROGENASE"/>
    <property type="match status" value="1"/>
</dbReference>
<dbReference type="InterPro" id="IPR019811">
    <property type="entry name" value="HDH_CS"/>
</dbReference>
<keyword evidence="6 14" id="KW-0028">Amino-acid biosynthesis</keyword>
<dbReference type="Gene3D" id="3.30.360.10">
    <property type="entry name" value="Dihydrodipicolinate Reductase, domain 2"/>
    <property type="match status" value="1"/>
</dbReference>
<dbReference type="GO" id="GO:0004412">
    <property type="term" value="F:homoserine dehydrogenase activity"/>
    <property type="evidence" value="ECO:0007669"/>
    <property type="project" value="UniProtKB-EC"/>
</dbReference>
<evidence type="ECO:0000256" key="7">
    <source>
        <dbReference type="ARBA" id="ARBA00022697"/>
    </source>
</evidence>
<keyword evidence="7 14" id="KW-0791">Threonine biosynthesis</keyword>
<evidence type="ECO:0000256" key="5">
    <source>
        <dbReference type="ARBA" id="ARBA00013376"/>
    </source>
</evidence>
<accession>E0RZQ8</accession>
<dbReference type="GO" id="GO:0009088">
    <property type="term" value="P:threonine biosynthetic process"/>
    <property type="evidence" value="ECO:0007669"/>
    <property type="project" value="UniProtKB-UniPathway"/>
</dbReference>
<feature type="binding site" evidence="13">
    <location>
        <position position="189"/>
    </location>
    <ligand>
        <name>L-homoserine</name>
        <dbReference type="ChEBI" id="CHEBI:57476"/>
    </ligand>
</feature>
<dbReference type="UniPathway" id="UPA00051">
    <property type="reaction ID" value="UER00465"/>
</dbReference>
<protein>
    <recommendedName>
        <fullName evidence="5 14">Homoserine dehydrogenase</fullName>
        <ecNumber evidence="4 14">1.1.1.3</ecNumber>
    </recommendedName>
</protein>
<evidence type="ECO:0000256" key="3">
    <source>
        <dbReference type="ARBA" id="ARBA00006753"/>
    </source>
</evidence>
<dbReference type="InterPro" id="IPR036291">
    <property type="entry name" value="NAD(P)-bd_dom_sf"/>
</dbReference>
<dbReference type="FunFam" id="3.30.360.10:FF:000005">
    <property type="entry name" value="Homoserine dehydrogenase"/>
    <property type="match status" value="1"/>
</dbReference>
<dbReference type="InterPro" id="IPR001342">
    <property type="entry name" value="HDH_cat"/>
</dbReference>
<evidence type="ECO:0000256" key="1">
    <source>
        <dbReference type="ARBA" id="ARBA00005056"/>
    </source>
</evidence>
<evidence type="ECO:0000256" key="9">
    <source>
        <dbReference type="ARBA" id="ARBA00023053"/>
    </source>
</evidence>
<dbReference type="Pfam" id="PF03447">
    <property type="entry name" value="NAD_binding_3"/>
    <property type="match status" value="1"/>
</dbReference>
<dbReference type="AlphaFoldDB" id="E0RZQ8"/>
<evidence type="ECO:0000259" key="16">
    <source>
        <dbReference type="Pfam" id="PF00742"/>
    </source>
</evidence>
<keyword evidence="13 14" id="KW-0521">NADP</keyword>
<evidence type="ECO:0000256" key="8">
    <source>
        <dbReference type="ARBA" id="ARBA00023002"/>
    </source>
</evidence>
<feature type="domain" description="Aspartate/homoserine dehydrogenase NAD-binding" evidence="17">
    <location>
        <begin position="12"/>
        <end position="128"/>
    </location>
</feature>
<dbReference type="PROSITE" id="PS01042">
    <property type="entry name" value="HOMOSER_DHGENASE"/>
    <property type="match status" value="1"/>
</dbReference>